<evidence type="ECO:0000313" key="8">
    <source>
        <dbReference type="EMBL" id="CAD7588440.1"/>
    </source>
</evidence>
<evidence type="ECO:0000259" key="7">
    <source>
        <dbReference type="Pfam" id="PF24762"/>
    </source>
</evidence>
<evidence type="ECO:0000256" key="5">
    <source>
        <dbReference type="ARBA" id="ARBA00023273"/>
    </source>
</evidence>
<gene>
    <name evidence="8" type="ORF">TGEB3V08_LOCUS2510</name>
</gene>
<sequence length="284" mass="32073">MFWPQVKAMKALLKSGDTEKIVFFANVSRQKEIYVMAANYLQSLDWKNNPDVLRNIVTFYSKGKAPELLANFYVACAQVRPQVEVDEYQNYEKALGALGEANRCLAKVTNPRDPMQHQKAEETLNSRMALVKKFIDIRRLYDRGDHESSLTQSRQLLQSSDADLESAVRRGDVYALMVEHHVSAGELKAAQHLVEEFRKLSPGANVTYYIPPSTIDKIARCGVFELRYDRFGLGLPVSSLLPPLRDTGLDVRLQLSGGGDAEEVAEEEEEIVEERMKNGRAYAV</sequence>
<evidence type="ECO:0000259" key="6">
    <source>
        <dbReference type="Pfam" id="PF24760"/>
    </source>
</evidence>
<feature type="domain" description="IF140 C-terminal TPR" evidence="6">
    <location>
        <begin position="67"/>
        <end position="197"/>
    </location>
</feature>
<evidence type="ECO:0000256" key="4">
    <source>
        <dbReference type="ARBA" id="ARBA00023069"/>
    </source>
</evidence>
<proteinExistence type="predicted"/>
<dbReference type="Pfam" id="PF24762">
    <property type="entry name" value="TPR_IF140-IFT172"/>
    <property type="match status" value="1"/>
</dbReference>
<dbReference type="GO" id="GO:0035721">
    <property type="term" value="P:intraciliary retrograde transport"/>
    <property type="evidence" value="ECO:0007669"/>
    <property type="project" value="TreeGrafter"/>
</dbReference>
<keyword evidence="2" id="KW-0853">WD repeat</keyword>
<dbReference type="InterPro" id="IPR056168">
    <property type="entry name" value="TPR_IF140/IFT172/WDR19"/>
</dbReference>
<keyword evidence="3" id="KW-0677">Repeat</keyword>
<dbReference type="PANTHER" id="PTHR15722:SF7">
    <property type="entry name" value="INTRAFLAGELLAR TRANSPORT PROTEIN 140 HOMOLOG"/>
    <property type="match status" value="1"/>
</dbReference>
<evidence type="ECO:0000256" key="3">
    <source>
        <dbReference type="ARBA" id="ARBA00022737"/>
    </source>
</evidence>
<dbReference type="InterPro" id="IPR056156">
    <property type="entry name" value="TPR_IF140_C"/>
</dbReference>
<organism evidence="8">
    <name type="scientific">Timema genevievae</name>
    <name type="common">Walking stick</name>
    <dbReference type="NCBI Taxonomy" id="629358"/>
    <lineage>
        <taxon>Eukaryota</taxon>
        <taxon>Metazoa</taxon>
        <taxon>Ecdysozoa</taxon>
        <taxon>Arthropoda</taxon>
        <taxon>Hexapoda</taxon>
        <taxon>Insecta</taxon>
        <taxon>Pterygota</taxon>
        <taxon>Neoptera</taxon>
        <taxon>Polyneoptera</taxon>
        <taxon>Phasmatodea</taxon>
        <taxon>Timematodea</taxon>
        <taxon>Timematoidea</taxon>
        <taxon>Timematidae</taxon>
        <taxon>Timema</taxon>
    </lineage>
</organism>
<keyword evidence="5" id="KW-0966">Cell projection</keyword>
<dbReference type="EMBL" id="OE839742">
    <property type="protein sequence ID" value="CAD7588440.1"/>
    <property type="molecule type" value="Genomic_DNA"/>
</dbReference>
<evidence type="ECO:0000256" key="2">
    <source>
        <dbReference type="ARBA" id="ARBA00022574"/>
    </source>
</evidence>
<protein>
    <submittedName>
        <fullName evidence="8">Uncharacterized protein</fullName>
    </submittedName>
</protein>
<reference evidence="8" key="1">
    <citation type="submission" date="2020-11" db="EMBL/GenBank/DDBJ databases">
        <authorList>
            <person name="Tran Van P."/>
        </authorList>
    </citation>
    <scope>NUCLEOTIDE SEQUENCE</scope>
</reference>
<comment type="subcellular location">
    <subcellularLocation>
        <location evidence="1">Cell projection</location>
        <location evidence="1">Cilium</location>
    </subcellularLocation>
</comment>
<dbReference type="PANTHER" id="PTHR15722">
    <property type="entry name" value="IFT140/172-RELATED"/>
    <property type="match status" value="1"/>
</dbReference>
<dbReference type="AlphaFoldDB" id="A0A7R9JS74"/>
<dbReference type="GO" id="GO:0005930">
    <property type="term" value="C:axoneme"/>
    <property type="evidence" value="ECO:0007669"/>
    <property type="project" value="TreeGrafter"/>
</dbReference>
<dbReference type="GO" id="GO:0030991">
    <property type="term" value="C:intraciliary transport particle A"/>
    <property type="evidence" value="ECO:0007669"/>
    <property type="project" value="TreeGrafter"/>
</dbReference>
<keyword evidence="4" id="KW-0969">Cilium</keyword>
<dbReference type="GO" id="GO:0036064">
    <property type="term" value="C:ciliary basal body"/>
    <property type="evidence" value="ECO:0007669"/>
    <property type="project" value="TreeGrafter"/>
</dbReference>
<accession>A0A7R9JS74</accession>
<evidence type="ECO:0000256" key="1">
    <source>
        <dbReference type="ARBA" id="ARBA00004138"/>
    </source>
</evidence>
<name>A0A7R9JS74_TIMGE</name>
<feature type="domain" description="IF140/IFT172/WDR19 TPR" evidence="7">
    <location>
        <begin position="5"/>
        <end position="59"/>
    </location>
</feature>
<dbReference type="Pfam" id="PF24760">
    <property type="entry name" value="TPR_IF140_C"/>
    <property type="match status" value="1"/>
</dbReference>